<dbReference type="RefSeq" id="WP_063357441.1">
    <property type="nucleotide sequence ID" value="NZ_AQHB01000049.1"/>
</dbReference>
<comment type="caution">
    <text evidence="1">The sequence shown here is derived from an EMBL/GenBank/DDBJ whole genome shotgun (WGS) entry which is preliminary data.</text>
</comment>
<protein>
    <submittedName>
        <fullName evidence="1">Uncharacterized protein</fullName>
    </submittedName>
</protein>
<dbReference type="Proteomes" id="UP000076643">
    <property type="component" value="Unassembled WGS sequence"/>
</dbReference>
<dbReference type="PATRIC" id="fig|1365250.3.peg.5196"/>
<dbReference type="GeneID" id="57360489"/>
<evidence type="ECO:0000313" key="1">
    <source>
        <dbReference type="EMBL" id="KZN29794.1"/>
    </source>
</evidence>
<keyword evidence="2" id="KW-1185">Reference proteome</keyword>
<dbReference type="AlphaFoldDB" id="A0A166UCG1"/>
<reference evidence="1 2" key="1">
    <citation type="submission" date="2013-07" db="EMBL/GenBank/DDBJ databases">
        <title>Comparative Genomic and Metabolomic Analysis of Twelve Strains of Pseudoalteromonas luteoviolacea.</title>
        <authorList>
            <person name="Vynne N.G."/>
            <person name="Mansson M."/>
            <person name="Gram L."/>
        </authorList>
    </citation>
    <scope>NUCLEOTIDE SEQUENCE [LARGE SCALE GENOMIC DNA]</scope>
    <source>
        <strain evidence="1 2">DSM 6061</strain>
    </source>
</reference>
<name>A0A166UCG1_9GAMM</name>
<evidence type="ECO:0000313" key="2">
    <source>
        <dbReference type="Proteomes" id="UP000076643"/>
    </source>
</evidence>
<organism evidence="1 2">
    <name type="scientific">Pseudoalteromonas luteoviolacea DSM 6061</name>
    <dbReference type="NCBI Taxonomy" id="1365250"/>
    <lineage>
        <taxon>Bacteria</taxon>
        <taxon>Pseudomonadati</taxon>
        <taxon>Pseudomonadota</taxon>
        <taxon>Gammaproteobacteria</taxon>
        <taxon>Alteromonadales</taxon>
        <taxon>Pseudoalteromonadaceae</taxon>
        <taxon>Pseudoalteromonas</taxon>
    </lineage>
</organism>
<sequence length="127" mass="14182">MKTGVLFSLIATAAVAHVSADELSPQAGYASVDEVLEYGRKYQTIKSHLTDAGYRFHSCNQQVIYYFVTPMQAEYLYAQAECTYSTPSGGNFSLQTDYATVKIDVTFNQEHGVYREGDVTVNYTTVY</sequence>
<dbReference type="EMBL" id="AUYB01000158">
    <property type="protein sequence ID" value="KZN29794.1"/>
    <property type="molecule type" value="Genomic_DNA"/>
</dbReference>
<gene>
    <name evidence="1" type="ORF">N475_05715</name>
</gene>
<accession>A0A166UCG1</accession>
<proteinExistence type="predicted"/>